<dbReference type="EMBL" id="GBXM01108281">
    <property type="protein sequence ID" value="JAH00296.1"/>
    <property type="molecule type" value="Transcribed_RNA"/>
</dbReference>
<dbReference type="AlphaFoldDB" id="A0A0E9P6R7"/>
<proteinExistence type="predicted"/>
<accession>A0A0E9P6R7</accession>
<name>A0A0E9P6R7_ANGAN</name>
<organism evidence="1">
    <name type="scientific">Anguilla anguilla</name>
    <name type="common">European freshwater eel</name>
    <name type="synonym">Muraena anguilla</name>
    <dbReference type="NCBI Taxonomy" id="7936"/>
    <lineage>
        <taxon>Eukaryota</taxon>
        <taxon>Metazoa</taxon>
        <taxon>Chordata</taxon>
        <taxon>Craniata</taxon>
        <taxon>Vertebrata</taxon>
        <taxon>Euteleostomi</taxon>
        <taxon>Actinopterygii</taxon>
        <taxon>Neopterygii</taxon>
        <taxon>Teleostei</taxon>
        <taxon>Anguilliformes</taxon>
        <taxon>Anguillidae</taxon>
        <taxon>Anguilla</taxon>
    </lineage>
</organism>
<reference evidence="1" key="2">
    <citation type="journal article" date="2015" name="Fish Shellfish Immunol.">
        <title>Early steps in the European eel (Anguilla anguilla)-Vibrio vulnificus interaction in the gills: Role of the RtxA13 toxin.</title>
        <authorList>
            <person name="Callol A."/>
            <person name="Pajuelo D."/>
            <person name="Ebbesson L."/>
            <person name="Teles M."/>
            <person name="MacKenzie S."/>
            <person name="Amaro C."/>
        </authorList>
    </citation>
    <scope>NUCLEOTIDE SEQUENCE</scope>
</reference>
<evidence type="ECO:0000313" key="1">
    <source>
        <dbReference type="EMBL" id="JAH00296.1"/>
    </source>
</evidence>
<protein>
    <submittedName>
        <fullName evidence="1">Uncharacterized protein</fullName>
    </submittedName>
</protein>
<reference evidence="1" key="1">
    <citation type="submission" date="2014-11" db="EMBL/GenBank/DDBJ databases">
        <authorList>
            <person name="Amaro Gonzalez C."/>
        </authorList>
    </citation>
    <scope>NUCLEOTIDE SEQUENCE</scope>
</reference>
<sequence length="43" mass="4898">MTNNGNENSSCCMPQKLRILFSVVDCLRSMLLFVFRAPHLACH</sequence>